<dbReference type="GO" id="GO:0007094">
    <property type="term" value="P:mitotic spindle assembly checkpoint signaling"/>
    <property type="evidence" value="ECO:0007669"/>
    <property type="project" value="InterPro"/>
</dbReference>
<dbReference type="SMART" id="SM00220">
    <property type="entry name" value="S_TKc"/>
    <property type="match status" value="1"/>
</dbReference>
<evidence type="ECO:0000256" key="3">
    <source>
        <dbReference type="ARBA" id="ARBA00022741"/>
    </source>
</evidence>
<keyword evidence="12" id="KW-1185">Reference proteome</keyword>
<evidence type="ECO:0008006" key="13">
    <source>
        <dbReference type="Google" id="ProtNLM"/>
    </source>
</evidence>
<evidence type="ECO:0000313" key="12">
    <source>
        <dbReference type="Proteomes" id="UP000398389"/>
    </source>
</evidence>
<organism evidence="11 12">
    <name type="scientific">Magnusiomyces paraingens</name>
    <dbReference type="NCBI Taxonomy" id="2606893"/>
    <lineage>
        <taxon>Eukaryota</taxon>
        <taxon>Fungi</taxon>
        <taxon>Dikarya</taxon>
        <taxon>Ascomycota</taxon>
        <taxon>Saccharomycotina</taxon>
        <taxon>Dipodascomycetes</taxon>
        <taxon>Dipodascales</taxon>
        <taxon>Dipodascaceae</taxon>
        <taxon>Magnusiomyces</taxon>
    </lineage>
</organism>
<evidence type="ECO:0000256" key="4">
    <source>
        <dbReference type="ARBA" id="ARBA00022838"/>
    </source>
</evidence>
<gene>
    <name evidence="11" type="ORF">SAPINGB_P000433</name>
</gene>
<name>A0A5E8AZW0_9ASCO</name>
<dbReference type="GO" id="GO:0051754">
    <property type="term" value="P:meiotic sister chromatid cohesion, centromeric"/>
    <property type="evidence" value="ECO:0007669"/>
    <property type="project" value="TreeGrafter"/>
</dbReference>
<dbReference type="Pfam" id="PF08171">
    <property type="entry name" value="Mad3_BUB1_II"/>
    <property type="match status" value="1"/>
</dbReference>
<evidence type="ECO:0000256" key="8">
    <source>
        <dbReference type="SAM" id="MobiDB-lite"/>
    </source>
</evidence>
<dbReference type="GO" id="GO:0004672">
    <property type="term" value="F:protein kinase activity"/>
    <property type="evidence" value="ECO:0007669"/>
    <property type="project" value="InterPro"/>
</dbReference>
<evidence type="ECO:0000256" key="6">
    <source>
        <dbReference type="ARBA" id="ARBA00023328"/>
    </source>
</evidence>
<dbReference type="InterPro" id="IPR015661">
    <property type="entry name" value="Bub1/Mad3"/>
</dbReference>
<reference evidence="11 12" key="1">
    <citation type="submission" date="2019-09" db="EMBL/GenBank/DDBJ databases">
        <authorList>
            <person name="Brejova B."/>
        </authorList>
    </citation>
    <scope>NUCLEOTIDE SEQUENCE [LARGE SCALE GENOMIC DNA]</scope>
</reference>
<keyword evidence="2" id="KW-0158">Chromosome</keyword>
<evidence type="ECO:0000259" key="10">
    <source>
        <dbReference type="PROSITE" id="PS51489"/>
    </source>
</evidence>
<accession>A0A5E8AZW0</accession>
<dbReference type="GO" id="GO:0000776">
    <property type="term" value="C:kinetochore"/>
    <property type="evidence" value="ECO:0007669"/>
    <property type="project" value="UniProtKB-KW"/>
</dbReference>
<protein>
    <recommendedName>
        <fullName evidence="13">Protein kinase domain-containing protein</fullName>
    </recommendedName>
</protein>
<dbReference type="Gene3D" id="1.25.40.430">
    <property type="match status" value="1"/>
</dbReference>
<dbReference type="Proteomes" id="UP000398389">
    <property type="component" value="Unassembled WGS sequence"/>
</dbReference>
<proteinExistence type="predicted"/>
<dbReference type="Pfam" id="PF00069">
    <property type="entry name" value="Pkinase"/>
    <property type="match status" value="1"/>
</dbReference>
<dbReference type="Gene3D" id="1.10.510.10">
    <property type="entry name" value="Transferase(Phosphotransferase) domain 1"/>
    <property type="match status" value="1"/>
</dbReference>
<dbReference type="SMART" id="SM00777">
    <property type="entry name" value="Mad3_BUB1_I"/>
    <property type="match status" value="1"/>
</dbReference>
<keyword evidence="3 7" id="KW-0547">Nucleotide-binding</keyword>
<dbReference type="SUPFAM" id="SSF56112">
    <property type="entry name" value="Protein kinase-like (PK-like)"/>
    <property type="match status" value="1"/>
</dbReference>
<dbReference type="EMBL" id="CABVLU010000001">
    <property type="protein sequence ID" value="VVT44488.1"/>
    <property type="molecule type" value="Genomic_DNA"/>
</dbReference>
<evidence type="ECO:0000256" key="5">
    <source>
        <dbReference type="ARBA" id="ARBA00022840"/>
    </source>
</evidence>
<dbReference type="PROSITE" id="PS00108">
    <property type="entry name" value="PROTEIN_KINASE_ST"/>
    <property type="match status" value="1"/>
</dbReference>
<comment type="subcellular location">
    <subcellularLocation>
        <location evidence="1">Chromosome</location>
        <location evidence="1">Centromere</location>
        <location evidence="1">Kinetochore</location>
    </subcellularLocation>
</comment>
<feature type="region of interest" description="Disordered" evidence="8">
    <location>
        <begin position="381"/>
        <end position="581"/>
    </location>
</feature>
<keyword evidence="6" id="KW-0137">Centromere</keyword>
<dbReference type="PROSITE" id="PS51489">
    <property type="entry name" value="BUB1_N"/>
    <property type="match status" value="1"/>
</dbReference>
<feature type="region of interest" description="Disordered" evidence="8">
    <location>
        <begin position="242"/>
        <end position="271"/>
    </location>
</feature>
<feature type="binding site" evidence="7">
    <location>
        <position position="689"/>
    </location>
    <ligand>
        <name>ATP</name>
        <dbReference type="ChEBI" id="CHEBI:30616"/>
    </ligand>
</feature>
<feature type="compositionally biased region" description="Acidic residues" evidence="8">
    <location>
        <begin position="484"/>
        <end position="500"/>
    </location>
</feature>
<evidence type="ECO:0000256" key="2">
    <source>
        <dbReference type="ARBA" id="ARBA00022454"/>
    </source>
</evidence>
<dbReference type="FunFam" id="1.25.40.430:FF:000003">
    <property type="entry name" value="Checkpoint serine/threonine-protein kinase BUB1"/>
    <property type="match status" value="1"/>
</dbReference>
<dbReference type="InterPro" id="IPR008271">
    <property type="entry name" value="Ser/Thr_kinase_AS"/>
</dbReference>
<feature type="compositionally biased region" description="Polar residues" evidence="8">
    <location>
        <begin position="248"/>
        <end position="259"/>
    </location>
</feature>
<feature type="compositionally biased region" description="Low complexity" evidence="8">
    <location>
        <begin position="516"/>
        <end position="531"/>
    </location>
</feature>
<feature type="compositionally biased region" description="Basic and acidic residues" evidence="8">
    <location>
        <begin position="562"/>
        <end position="577"/>
    </location>
</feature>
<dbReference type="PANTHER" id="PTHR14030">
    <property type="entry name" value="MITOTIC CHECKPOINT SERINE/THREONINE-PROTEIN KINASE BUB1"/>
    <property type="match status" value="1"/>
</dbReference>
<keyword evidence="5 7" id="KW-0067">ATP-binding</keyword>
<dbReference type="PROSITE" id="PS00107">
    <property type="entry name" value="PROTEIN_KINASE_ATP"/>
    <property type="match status" value="1"/>
</dbReference>
<dbReference type="PROSITE" id="PS50011">
    <property type="entry name" value="PROTEIN_KINASE_DOM"/>
    <property type="match status" value="1"/>
</dbReference>
<dbReference type="AlphaFoldDB" id="A0A5E8AZW0"/>
<sequence>MPEEPVAPSPGNSSLLSDSAPVSIDILEAQKENIQPLKEGRSAASLARVFAIPPAGGSPESIAAREQLVKERDEFERRISNSHDLDDPLEPYLDLIQWTLANFPQGNSAESRLALVLERCAHEFQDAPYVRDDPRYLKVWLRYMTFSDDPRGMFLFLARREIGRGLATFYEEYARYLETMGLRAQAKQAYEVGLQRMARPAERLRRHYLEFCRRLETNPPDPNEQVDNDLEIVRPALALKEGAATTPEHGQQGSSATSSRESRTKMGVFSDPTGALSQQELAAGGWVNMGTLAQRRKENVVEATPWVGQTLQSATQPKKHTKMFIFRDKKKIQLFEQPDDVPGKRPGVIDVALEYLQDSDGEELSLEEVLARARGILSGKRLGSAGSEKSDQTPSSPLFKSDPQVHEQPLFQESVPITDSPSKRAPASPTMTLMTKAATEDVYEMFNQPLKDSSDDDDDERDVDDDDNGFETENTGFGDTDLPDHDDDDDDDNDDDDDDDFTGKSTATFAGRSGMPSRSSPSLSPSSSSSSFRANGANPTLNSRTEADDDADADGDADGEDEHEHEHDEIRSQHPDVAESAVVPETLCDPTSEDHKQRILEHMQPPLTTWTSFHFHPDVVLGKKDVLKRAFSNKQKQEETVSVVVEYPDGQTYRLKSLLGQGGFGSVYLGENQGKNTPKRYKIIRRAIKIEDTPNVWEFYILERVRRAGETVGDTRLLESVVRAHEQYLFKDESHLVMDYEAHGTVLDAVNRARQRRQPGSGALDEHVAMIVIVEVLRVVEGLHRARIVHCDLKPDNVMLRVPDDGERGLGSYKANGDNGWTQCGVKVIDFGRGIDVSAYPERSQFVATWPVDSQDCVEMRAHEPWTYEPDYHGVAGLAHLMLFGKFLRTTTTTKGELIAIGVPLKRYWATDLWTELFEILLNPRKSIKTRGEWPLTSTLRRLRYKFEEYLEAVSERRGSHLRRAFIDAVVG</sequence>
<dbReference type="InterPro" id="IPR013212">
    <property type="entry name" value="Mad3/Bub1_I"/>
</dbReference>
<feature type="compositionally biased region" description="Acidic residues" evidence="8">
    <location>
        <begin position="547"/>
        <end position="561"/>
    </location>
</feature>
<evidence type="ECO:0000259" key="9">
    <source>
        <dbReference type="PROSITE" id="PS50011"/>
    </source>
</evidence>
<dbReference type="InterPro" id="IPR012572">
    <property type="entry name" value="Mad3/Bub1_II"/>
</dbReference>
<keyword evidence="4" id="KW-0995">Kinetochore</keyword>
<dbReference type="InterPro" id="IPR011009">
    <property type="entry name" value="Kinase-like_dom_sf"/>
</dbReference>
<feature type="domain" description="Protein kinase" evidence="9">
    <location>
        <begin position="653"/>
        <end position="972"/>
    </location>
</feature>
<evidence type="ECO:0000313" key="11">
    <source>
        <dbReference type="EMBL" id="VVT44488.1"/>
    </source>
</evidence>
<feature type="domain" description="BUB1 N-terminal" evidence="10">
    <location>
        <begin position="75"/>
        <end position="235"/>
    </location>
</feature>
<evidence type="ECO:0000256" key="1">
    <source>
        <dbReference type="ARBA" id="ARBA00004629"/>
    </source>
</evidence>
<dbReference type="GeneID" id="43579257"/>
<dbReference type="GO" id="GO:0005524">
    <property type="term" value="F:ATP binding"/>
    <property type="evidence" value="ECO:0007669"/>
    <property type="project" value="UniProtKB-UniRule"/>
</dbReference>
<dbReference type="Pfam" id="PF08311">
    <property type="entry name" value="Mad3_BUB1_I"/>
    <property type="match status" value="1"/>
</dbReference>
<feature type="compositionally biased region" description="Acidic residues" evidence="8">
    <location>
        <begin position="454"/>
        <end position="470"/>
    </location>
</feature>
<dbReference type="PANTHER" id="PTHR14030:SF4">
    <property type="entry name" value="BUB1 KINASE, ISOFORM A-RELATED"/>
    <property type="match status" value="1"/>
</dbReference>
<dbReference type="GO" id="GO:0005634">
    <property type="term" value="C:nucleus"/>
    <property type="evidence" value="ECO:0007669"/>
    <property type="project" value="TreeGrafter"/>
</dbReference>
<dbReference type="RefSeq" id="XP_031851048.1">
    <property type="nucleotide sequence ID" value="XM_031995157.1"/>
</dbReference>
<evidence type="ECO:0000256" key="7">
    <source>
        <dbReference type="PROSITE-ProRule" id="PRU10141"/>
    </source>
</evidence>
<dbReference type="OrthoDB" id="248495at2759"/>
<dbReference type="InterPro" id="IPR017441">
    <property type="entry name" value="Protein_kinase_ATP_BS"/>
</dbReference>
<dbReference type="GO" id="GO:0032991">
    <property type="term" value="C:protein-containing complex"/>
    <property type="evidence" value="ECO:0007669"/>
    <property type="project" value="UniProtKB-ARBA"/>
</dbReference>
<dbReference type="InterPro" id="IPR000719">
    <property type="entry name" value="Prot_kinase_dom"/>
</dbReference>